<evidence type="ECO:0000259" key="2">
    <source>
        <dbReference type="Pfam" id="PF00793"/>
    </source>
</evidence>
<evidence type="ECO:0000313" key="3">
    <source>
        <dbReference type="EMBL" id="MDQ0288010.1"/>
    </source>
</evidence>
<dbReference type="RefSeq" id="WP_307259174.1">
    <property type="nucleotide sequence ID" value="NZ_JAUSVL010000001.1"/>
</dbReference>
<evidence type="ECO:0000313" key="4">
    <source>
        <dbReference type="Proteomes" id="UP001238163"/>
    </source>
</evidence>
<dbReference type="Gene3D" id="3.20.20.70">
    <property type="entry name" value="Aldolase class I"/>
    <property type="match status" value="1"/>
</dbReference>
<dbReference type="InterPro" id="IPR052899">
    <property type="entry name" value="Class-I_DAHP_synthase"/>
</dbReference>
<dbReference type="NCBIfam" id="NF006421">
    <property type="entry name" value="PRK08673.1"/>
    <property type="match status" value="1"/>
</dbReference>
<dbReference type="GO" id="GO:0003849">
    <property type="term" value="F:3-deoxy-7-phosphoheptulonate synthase activity"/>
    <property type="evidence" value="ECO:0007669"/>
    <property type="project" value="UniProtKB-EC"/>
</dbReference>
<dbReference type="InterPro" id="IPR013785">
    <property type="entry name" value="Aldolase_TIM"/>
</dbReference>
<sequence length="257" mass="27397">MDHTLLTQHCSREVRIGREVFGGGEVGWIAGPCAAESYEQMRDAAAALKACGIAVMRGGLYKPRTSPHSFQGLQAGGVDIIRRIKAEFGLAYVSEVVDGASLELLLPYLDAVQVGSRNCMNYALLKLVGRAGKPVILKRGFAMTVDEWLCAAEYLALAGARDIVLCERGIRTVTEVTRFTLDLGALAWLKSQGVLPVIADPSHATGDSSLVVPLARAALAAGADGLMLEVAPCPEQAQCDARQQLSFDQLRALRGTS</sequence>
<protein>
    <submittedName>
        <fullName evidence="3">3-deoxy-7-phosphoheptulonate synthase</fullName>
        <ecNumber evidence="3">2.5.1.54</ecNumber>
    </submittedName>
</protein>
<dbReference type="EMBL" id="JAUSVL010000001">
    <property type="protein sequence ID" value="MDQ0288010.1"/>
    <property type="molecule type" value="Genomic_DNA"/>
</dbReference>
<dbReference type="InterPro" id="IPR006268">
    <property type="entry name" value="DAHP_syn_2"/>
</dbReference>
<gene>
    <name evidence="3" type="ORF">J3R75_000117</name>
</gene>
<feature type="domain" description="DAHP synthetase I/KDSA" evidence="2">
    <location>
        <begin position="23"/>
        <end position="252"/>
    </location>
</feature>
<evidence type="ECO:0000256" key="1">
    <source>
        <dbReference type="ARBA" id="ARBA00022679"/>
    </source>
</evidence>
<dbReference type="GO" id="GO:0009073">
    <property type="term" value="P:aromatic amino acid family biosynthetic process"/>
    <property type="evidence" value="ECO:0007669"/>
    <property type="project" value="InterPro"/>
</dbReference>
<comment type="caution">
    <text evidence="3">The sequence shown here is derived from an EMBL/GenBank/DDBJ whole genome shotgun (WGS) entry which is preliminary data.</text>
</comment>
<dbReference type="GO" id="GO:0016832">
    <property type="term" value="F:aldehyde-lyase activity"/>
    <property type="evidence" value="ECO:0007669"/>
    <property type="project" value="InterPro"/>
</dbReference>
<dbReference type="NCBIfam" id="TIGR01361">
    <property type="entry name" value="DAHP_synth_Bsub"/>
    <property type="match status" value="1"/>
</dbReference>
<proteinExistence type="predicted"/>
<keyword evidence="1 3" id="KW-0808">Transferase</keyword>
<dbReference type="SUPFAM" id="SSF51569">
    <property type="entry name" value="Aldolase"/>
    <property type="match status" value="1"/>
</dbReference>
<organism evidence="3 4">
    <name type="scientific">Oligosphaera ethanolica</name>
    <dbReference type="NCBI Taxonomy" id="760260"/>
    <lineage>
        <taxon>Bacteria</taxon>
        <taxon>Pseudomonadati</taxon>
        <taxon>Lentisphaerota</taxon>
        <taxon>Oligosphaeria</taxon>
        <taxon>Oligosphaerales</taxon>
        <taxon>Oligosphaeraceae</taxon>
        <taxon>Oligosphaera</taxon>
    </lineage>
</organism>
<dbReference type="EC" id="2.5.1.54" evidence="3"/>
<dbReference type="Pfam" id="PF00793">
    <property type="entry name" value="DAHP_synth_1"/>
    <property type="match status" value="1"/>
</dbReference>
<dbReference type="Proteomes" id="UP001238163">
    <property type="component" value="Unassembled WGS sequence"/>
</dbReference>
<dbReference type="InterPro" id="IPR006218">
    <property type="entry name" value="DAHP1/KDSA"/>
</dbReference>
<dbReference type="NCBIfam" id="NF009239">
    <property type="entry name" value="PRK12595.1"/>
    <property type="match status" value="1"/>
</dbReference>
<dbReference type="AlphaFoldDB" id="A0AAE4AM46"/>
<accession>A0AAE4AM46</accession>
<dbReference type="PANTHER" id="PTHR43018">
    <property type="entry name" value="PHOSPHO-2-DEHYDRO-3-DEOXYHEPTONATE ALDOLASE"/>
    <property type="match status" value="1"/>
</dbReference>
<name>A0AAE4AM46_9BACT</name>
<keyword evidence="4" id="KW-1185">Reference proteome</keyword>
<reference evidence="3" key="1">
    <citation type="submission" date="2023-07" db="EMBL/GenBank/DDBJ databases">
        <title>Genomic Encyclopedia of Type Strains, Phase IV (KMG-IV): sequencing the most valuable type-strain genomes for metagenomic binning, comparative biology and taxonomic classification.</title>
        <authorList>
            <person name="Goeker M."/>
        </authorList>
    </citation>
    <scope>NUCLEOTIDE SEQUENCE</scope>
    <source>
        <strain evidence="3">DSM 24202</strain>
    </source>
</reference>
<dbReference type="PANTHER" id="PTHR43018:SF2">
    <property type="entry name" value="PHOSPHO-2-DEHYDRO-3-DEOXYHEPTONATE ALDOLASE"/>
    <property type="match status" value="1"/>
</dbReference>